<feature type="region of interest" description="Disordered" evidence="1">
    <location>
        <begin position="515"/>
        <end position="535"/>
    </location>
</feature>
<dbReference type="OrthoDB" id="47082at2759"/>
<sequence length="535" mass="60502">MKTIISVLLASLATMVGAQSSYYATSNVNGGSSSSSSSSYGTSYKNNYYGYSGAYGTNLFAETDSSYYDGYQQSWRYLGWYVKCGYPSDRYDDSGSGSHSNSDEGQRWEGNNYCQRYLIWAAYVDESYQGGGIGEYSYYDPYSGAWDDSACDVHGNGRCAPMDCHLSNTTTWKLMGVFKEASYFGDDAFFEQLFKHEGVCLWNDDDLYEFMSESREEKWTQGCVNTGIQGNGYYFDDSSYGNDNGNYLYLDLKPTWNGNMTYGLYTDSACKYEYEGLDIDPDSVSASMGLLYGSYLEAWNDALEVYKVCQPCKAYNLQQQSSSWQYNSSAGAYQYYKNDDDDDSHDDNDDDSLANDPNEGYFQCDDDAGYSNVNQCMKFRSHAELEVATWEDLVTATNQGGILQVDVGGTIFGSERMSSEQYKYMTRMRRSELAEEAKKYSAMIAEVNALEPEAQEWNGRGRLLMTVGAALFVITLFRWCKRCFCSRREEEVDISKPLLEVPPGDLYETLAREHEERVAASRSYDTATSRSYETQ</sequence>
<protein>
    <submittedName>
        <fullName evidence="3">Uncharacterized protein</fullName>
    </submittedName>
</protein>
<proteinExistence type="predicted"/>
<feature type="signal peptide" evidence="2">
    <location>
        <begin position="1"/>
        <end position="18"/>
    </location>
</feature>
<keyword evidence="4" id="KW-1185">Reference proteome</keyword>
<evidence type="ECO:0000256" key="2">
    <source>
        <dbReference type="SAM" id="SignalP"/>
    </source>
</evidence>
<feature type="compositionally biased region" description="Polar residues" evidence="1">
    <location>
        <begin position="523"/>
        <end position="535"/>
    </location>
</feature>
<evidence type="ECO:0000313" key="4">
    <source>
        <dbReference type="Proteomes" id="UP001153069"/>
    </source>
</evidence>
<name>A0A9N8HJA7_9STRA</name>
<evidence type="ECO:0000313" key="3">
    <source>
        <dbReference type="EMBL" id="CAB9515996.1"/>
    </source>
</evidence>
<dbReference type="AlphaFoldDB" id="A0A9N8HJA7"/>
<keyword evidence="2" id="KW-0732">Signal</keyword>
<reference evidence="3" key="1">
    <citation type="submission" date="2020-06" db="EMBL/GenBank/DDBJ databases">
        <authorList>
            <consortium name="Plant Systems Biology data submission"/>
        </authorList>
    </citation>
    <scope>NUCLEOTIDE SEQUENCE</scope>
    <source>
        <strain evidence="3">D6</strain>
    </source>
</reference>
<feature type="compositionally biased region" description="Acidic residues" evidence="1">
    <location>
        <begin position="339"/>
        <end position="353"/>
    </location>
</feature>
<accession>A0A9N8HJA7</accession>
<comment type="caution">
    <text evidence="3">The sequence shown here is derived from an EMBL/GenBank/DDBJ whole genome shotgun (WGS) entry which is preliminary data.</text>
</comment>
<feature type="chain" id="PRO_5040116666" evidence="2">
    <location>
        <begin position="19"/>
        <end position="535"/>
    </location>
</feature>
<feature type="region of interest" description="Disordered" evidence="1">
    <location>
        <begin position="335"/>
        <end position="359"/>
    </location>
</feature>
<gene>
    <name evidence="3" type="ORF">SEMRO_753_G197370.1</name>
</gene>
<dbReference type="Proteomes" id="UP001153069">
    <property type="component" value="Unassembled WGS sequence"/>
</dbReference>
<dbReference type="EMBL" id="CAICTM010000752">
    <property type="protein sequence ID" value="CAB9515996.1"/>
    <property type="molecule type" value="Genomic_DNA"/>
</dbReference>
<evidence type="ECO:0000256" key="1">
    <source>
        <dbReference type="SAM" id="MobiDB-lite"/>
    </source>
</evidence>
<organism evidence="3 4">
    <name type="scientific">Seminavis robusta</name>
    <dbReference type="NCBI Taxonomy" id="568900"/>
    <lineage>
        <taxon>Eukaryota</taxon>
        <taxon>Sar</taxon>
        <taxon>Stramenopiles</taxon>
        <taxon>Ochrophyta</taxon>
        <taxon>Bacillariophyta</taxon>
        <taxon>Bacillariophyceae</taxon>
        <taxon>Bacillariophycidae</taxon>
        <taxon>Naviculales</taxon>
        <taxon>Naviculaceae</taxon>
        <taxon>Seminavis</taxon>
    </lineage>
</organism>